<name>A0ABR2ECF9_9ROSI</name>
<keyword evidence="1" id="KW-0132">Cell division</keyword>
<dbReference type="Pfam" id="PF02984">
    <property type="entry name" value="Cyclin_C"/>
    <property type="match status" value="1"/>
</dbReference>
<dbReference type="InterPro" id="IPR039361">
    <property type="entry name" value="Cyclin"/>
</dbReference>
<comment type="similarity">
    <text evidence="4">Belongs to the cyclin family.</text>
</comment>
<dbReference type="SUPFAM" id="SSF47954">
    <property type="entry name" value="Cyclin-like"/>
    <property type="match status" value="2"/>
</dbReference>
<dbReference type="EMBL" id="JBBPBM010000017">
    <property type="protein sequence ID" value="KAK8556705.1"/>
    <property type="molecule type" value="Genomic_DNA"/>
</dbReference>
<keyword evidence="2 4" id="KW-0195">Cyclin</keyword>
<dbReference type="InterPro" id="IPR013763">
    <property type="entry name" value="Cyclin-like_dom"/>
</dbReference>
<protein>
    <recommendedName>
        <fullName evidence="9">B-like cyclin</fullName>
    </recommendedName>
</protein>
<evidence type="ECO:0000256" key="2">
    <source>
        <dbReference type="ARBA" id="ARBA00023127"/>
    </source>
</evidence>
<dbReference type="Gene3D" id="1.10.472.10">
    <property type="entry name" value="Cyclin-like"/>
    <property type="match status" value="3"/>
</dbReference>
<dbReference type="SMART" id="SM01332">
    <property type="entry name" value="Cyclin_C"/>
    <property type="match status" value="1"/>
</dbReference>
<feature type="domain" description="Cyclin-like" evidence="5">
    <location>
        <begin position="270"/>
        <end position="358"/>
    </location>
</feature>
<evidence type="ECO:0000259" key="5">
    <source>
        <dbReference type="SMART" id="SM00385"/>
    </source>
</evidence>
<gene>
    <name evidence="7" type="ORF">V6N12_003100</name>
</gene>
<evidence type="ECO:0000313" key="8">
    <source>
        <dbReference type="Proteomes" id="UP001472677"/>
    </source>
</evidence>
<dbReference type="InterPro" id="IPR006671">
    <property type="entry name" value="Cyclin_N"/>
</dbReference>
<evidence type="ECO:0000256" key="4">
    <source>
        <dbReference type="RuleBase" id="RU000383"/>
    </source>
</evidence>
<dbReference type="PANTHER" id="PTHR10177">
    <property type="entry name" value="CYCLINS"/>
    <property type="match status" value="1"/>
</dbReference>
<sequence>MKLLGEVFDLPSSTVKRPPVTGNQSKKVTPTSLTYKSLECFESLYTPSSLERAENVESLYECKESLEEVESVVESAENPNFKYLGDEKSAETNANDISITITIARDIYKNLRDYEAMKRPSTHYMETVQGDINAEVRAILIDWLVGVTEERRLLLLPEALFLTVNCIHRYLSGISINRRTLLLLGLACILIACKYESPESAHRVAVLCNAIDNTYSKDEVRFPFPILYLHRKSATLVNIYSLLRLMQMIQMEYAVLNHLNFEIAVPTAYIFLRQFIWAAETTDQDYLLQFEHLGSYIVQLSLLEYAMLRYAPALIAASAVFLARFILCPLDRPWDPNLRDYTLYQASDLVECVMALHRLYCDEGCANLAAMADKYSQPKHYFVATRACHATIPEEFFQDV</sequence>
<evidence type="ECO:0000256" key="3">
    <source>
        <dbReference type="ARBA" id="ARBA00023306"/>
    </source>
</evidence>
<keyword evidence="8" id="KW-1185">Reference proteome</keyword>
<dbReference type="InterPro" id="IPR036915">
    <property type="entry name" value="Cyclin-like_sf"/>
</dbReference>
<dbReference type="Pfam" id="PF00134">
    <property type="entry name" value="Cyclin_N"/>
    <property type="match status" value="1"/>
</dbReference>
<reference evidence="7 8" key="1">
    <citation type="journal article" date="2024" name="G3 (Bethesda)">
        <title>Genome assembly of Hibiscus sabdariffa L. provides insights into metabolisms of medicinal natural products.</title>
        <authorList>
            <person name="Kim T."/>
        </authorList>
    </citation>
    <scope>NUCLEOTIDE SEQUENCE [LARGE SCALE GENOMIC DNA]</scope>
    <source>
        <strain evidence="7">TK-2024</strain>
        <tissue evidence="7">Old leaves</tissue>
    </source>
</reference>
<proteinExistence type="inferred from homology"/>
<accession>A0ABR2ECF9</accession>
<organism evidence="7 8">
    <name type="scientific">Hibiscus sabdariffa</name>
    <name type="common">roselle</name>
    <dbReference type="NCBI Taxonomy" id="183260"/>
    <lineage>
        <taxon>Eukaryota</taxon>
        <taxon>Viridiplantae</taxon>
        <taxon>Streptophyta</taxon>
        <taxon>Embryophyta</taxon>
        <taxon>Tracheophyta</taxon>
        <taxon>Spermatophyta</taxon>
        <taxon>Magnoliopsida</taxon>
        <taxon>eudicotyledons</taxon>
        <taxon>Gunneridae</taxon>
        <taxon>Pentapetalae</taxon>
        <taxon>rosids</taxon>
        <taxon>malvids</taxon>
        <taxon>Malvales</taxon>
        <taxon>Malvaceae</taxon>
        <taxon>Malvoideae</taxon>
        <taxon>Hibiscus</taxon>
    </lineage>
</organism>
<dbReference type="SMART" id="SM00385">
    <property type="entry name" value="CYCLIN"/>
    <property type="match status" value="2"/>
</dbReference>
<evidence type="ECO:0000313" key="7">
    <source>
        <dbReference type="EMBL" id="KAK8556705.1"/>
    </source>
</evidence>
<evidence type="ECO:0000256" key="1">
    <source>
        <dbReference type="ARBA" id="ARBA00022618"/>
    </source>
</evidence>
<keyword evidence="3" id="KW-0131">Cell cycle</keyword>
<comment type="caution">
    <text evidence="7">The sequence shown here is derived from an EMBL/GenBank/DDBJ whole genome shotgun (WGS) entry which is preliminary data.</text>
</comment>
<dbReference type="Proteomes" id="UP001472677">
    <property type="component" value="Unassembled WGS sequence"/>
</dbReference>
<dbReference type="InterPro" id="IPR004367">
    <property type="entry name" value="Cyclin_C-dom"/>
</dbReference>
<evidence type="ECO:0000259" key="6">
    <source>
        <dbReference type="SMART" id="SM01332"/>
    </source>
</evidence>
<feature type="domain" description="Cyclin-like" evidence="5">
    <location>
        <begin position="142"/>
        <end position="229"/>
    </location>
</feature>
<feature type="domain" description="Cyclin C-terminal" evidence="6">
    <location>
        <begin position="266"/>
        <end position="389"/>
    </location>
</feature>
<evidence type="ECO:0008006" key="9">
    <source>
        <dbReference type="Google" id="ProtNLM"/>
    </source>
</evidence>